<feature type="domain" description="AB hydrolase-1" evidence="2">
    <location>
        <begin position="29"/>
        <end position="272"/>
    </location>
</feature>
<dbReference type="EMBL" id="RRCT01000001">
    <property type="protein sequence ID" value="RQW76031.1"/>
    <property type="molecule type" value="Genomic_DNA"/>
</dbReference>
<dbReference type="PRINTS" id="PR00412">
    <property type="entry name" value="EPOXHYDRLASE"/>
</dbReference>
<dbReference type="OrthoDB" id="252464at2"/>
<evidence type="ECO:0000313" key="3">
    <source>
        <dbReference type="EMBL" id="RQW76031.1"/>
    </source>
</evidence>
<proteinExistence type="predicted"/>
<dbReference type="InterPro" id="IPR050266">
    <property type="entry name" value="AB_hydrolase_sf"/>
</dbReference>
<organism evidence="3 4">
    <name type="scientific">Lysinibacillus composti</name>
    <dbReference type="NCBI Taxonomy" id="720633"/>
    <lineage>
        <taxon>Bacteria</taxon>
        <taxon>Bacillati</taxon>
        <taxon>Bacillota</taxon>
        <taxon>Bacilli</taxon>
        <taxon>Bacillales</taxon>
        <taxon>Bacillaceae</taxon>
        <taxon>Lysinibacillus</taxon>
    </lineage>
</organism>
<dbReference type="Proteomes" id="UP000274033">
    <property type="component" value="Unassembled WGS sequence"/>
</dbReference>
<dbReference type="Gene3D" id="3.40.50.1820">
    <property type="entry name" value="alpha/beta hydrolase"/>
    <property type="match status" value="1"/>
</dbReference>
<reference evidence="3 4" key="1">
    <citation type="journal article" date="2013" name="J. Microbiol.">
        <title>Lysinibacillus chungkukjangi sp. nov., isolated from Chungkukjang, Korean fermented soybean food.</title>
        <authorList>
            <person name="Kim S.J."/>
            <person name="Jang Y.H."/>
            <person name="Hamada M."/>
            <person name="Ahn J.H."/>
            <person name="Weon H.Y."/>
            <person name="Suzuki K."/>
            <person name="Whang K.S."/>
            <person name="Kwon S.W."/>
        </authorList>
    </citation>
    <scope>NUCLEOTIDE SEQUENCE [LARGE SCALE GENOMIC DNA]</scope>
    <source>
        <strain evidence="3 4">MCCC 1A12701</strain>
    </source>
</reference>
<gene>
    <name evidence="3" type="ORF">EBB45_00290</name>
</gene>
<dbReference type="PANTHER" id="PTHR43798:SF31">
    <property type="entry name" value="AB HYDROLASE SUPERFAMILY PROTEIN YCLE"/>
    <property type="match status" value="1"/>
</dbReference>
<dbReference type="InterPro" id="IPR000639">
    <property type="entry name" value="Epox_hydrolase-like"/>
</dbReference>
<keyword evidence="4" id="KW-1185">Reference proteome</keyword>
<keyword evidence="1 3" id="KW-0378">Hydrolase</keyword>
<dbReference type="Pfam" id="PF12697">
    <property type="entry name" value="Abhydrolase_6"/>
    <property type="match status" value="1"/>
</dbReference>
<dbReference type="GO" id="GO:0016787">
    <property type="term" value="F:hydrolase activity"/>
    <property type="evidence" value="ECO:0007669"/>
    <property type="project" value="UniProtKB-KW"/>
</dbReference>
<sequence length="289" mass="32668">MGSYVTKKVNTGSFNSFYCEGGVGNDQTIIFLHGSGPGANSESNWSRVLDQLSEKYHVIAPDMVGFGNTDLPDDTNLTFWQWTTARVQQILEIMDYNNIKTANLVGNSMGGVVTLNALLYDSGRFDKVVLMGSGGGARNNAGPTPEIVRMSNFFKDPTIQAFRNLISWFMYDESVVEEQFENIVKTRYEIIMKPEVRELYPKLFPTMPHELTIPPSALRRIKQPTLLIHGYEDQFVPHESSLAVLEHIPNAELVLLKQCGHWVQIEKFDRFIQLVDQFIGQTEAVQLTK</sequence>
<evidence type="ECO:0000256" key="1">
    <source>
        <dbReference type="ARBA" id="ARBA00022801"/>
    </source>
</evidence>
<evidence type="ECO:0000313" key="4">
    <source>
        <dbReference type="Proteomes" id="UP000274033"/>
    </source>
</evidence>
<dbReference type="PANTHER" id="PTHR43798">
    <property type="entry name" value="MONOACYLGLYCEROL LIPASE"/>
    <property type="match status" value="1"/>
</dbReference>
<dbReference type="InterPro" id="IPR000073">
    <property type="entry name" value="AB_hydrolase_1"/>
</dbReference>
<dbReference type="InterPro" id="IPR029058">
    <property type="entry name" value="AB_hydrolase_fold"/>
</dbReference>
<dbReference type="AlphaFoldDB" id="A0A3N9UJ98"/>
<dbReference type="RefSeq" id="WP_124761465.1">
    <property type="nucleotide sequence ID" value="NZ_JAFBDY010000001.1"/>
</dbReference>
<accession>A0A3N9UJ98</accession>
<dbReference type="GO" id="GO:0016020">
    <property type="term" value="C:membrane"/>
    <property type="evidence" value="ECO:0007669"/>
    <property type="project" value="TreeGrafter"/>
</dbReference>
<dbReference type="PRINTS" id="PR00111">
    <property type="entry name" value="ABHYDROLASE"/>
</dbReference>
<dbReference type="SUPFAM" id="SSF53474">
    <property type="entry name" value="alpha/beta-Hydrolases"/>
    <property type="match status" value="1"/>
</dbReference>
<comment type="caution">
    <text evidence="3">The sequence shown here is derived from an EMBL/GenBank/DDBJ whole genome shotgun (WGS) entry which is preliminary data.</text>
</comment>
<protein>
    <submittedName>
        <fullName evidence="3">Alpha/beta fold hydrolase</fullName>
    </submittedName>
</protein>
<name>A0A3N9UJ98_9BACI</name>
<evidence type="ECO:0000259" key="2">
    <source>
        <dbReference type="Pfam" id="PF12697"/>
    </source>
</evidence>